<dbReference type="GO" id="GO:0003700">
    <property type="term" value="F:DNA-binding transcription factor activity"/>
    <property type="evidence" value="ECO:0007669"/>
    <property type="project" value="InterPro"/>
</dbReference>
<dbReference type="InterPro" id="IPR044810">
    <property type="entry name" value="WRKY_plant"/>
</dbReference>
<dbReference type="InterPro" id="IPR036576">
    <property type="entry name" value="WRKY_dom_sf"/>
</dbReference>
<dbReference type="Gene3D" id="2.20.25.80">
    <property type="entry name" value="WRKY domain"/>
    <property type="match status" value="1"/>
</dbReference>
<dbReference type="GO" id="GO:0005634">
    <property type="term" value="C:nucleus"/>
    <property type="evidence" value="ECO:0007669"/>
    <property type="project" value="UniProtKB-SubCell"/>
</dbReference>
<evidence type="ECO:0000256" key="1">
    <source>
        <dbReference type="ARBA" id="ARBA00004123"/>
    </source>
</evidence>
<comment type="caution">
    <text evidence="8">The sequence shown here is derived from an EMBL/GenBank/DDBJ whole genome shotgun (WGS) entry which is preliminary data.</text>
</comment>
<proteinExistence type="predicted"/>
<dbReference type="EMBL" id="JAWXYG010000003">
    <property type="protein sequence ID" value="KAK4277240.1"/>
    <property type="molecule type" value="Genomic_DNA"/>
</dbReference>
<organism evidence="8 9">
    <name type="scientific">Acacia crassicarpa</name>
    <name type="common">northern wattle</name>
    <dbReference type="NCBI Taxonomy" id="499986"/>
    <lineage>
        <taxon>Eukaryota</taxon>
        <taxon>Viridiplantae</taxon>
        <taxon>Streptophyta</taxon>
        <taxon>Embryophyta</taxon>
        <taxon>Tracheophyta</taxon>
        <taxon>Spermatophyta</taxon>
        <taxon>Magnoliopsida</taxon>
        <taxon>eudicotyledons</taxon>
        <taxon>Gunneridae</taxon>
        <taxon>Pentapetalae</taxon>
        <taxon>rosids</taxon>
        <taxon>fabids</taxon>
        <taxon>Fabales</taxon>
        <taxon>Fabaceae</taxon>
        <taxon>Caesalpinioideae</taxon>
        <taxon>mimosoid clade</taxon>
        <taxon>Acacieae</taxon>
        <taxon>Acacia</taxon>
    </lineage>
</organism>
<dbReference type="PANTHER" id="PTHR31429">
    <property type="entry name" value="WRKY TRANSCRIPTION FACTOR 36-RELATED"/>
    <property type="match status" value="1"/>
</dbReference>
<keyword evidence="9" id="KW-1185">Reference proteome</keyword>
<keyword evidence="3" id="KW-0238">DNA-binding</keyword>
<dbReference type="PROSITE" id="PS50811">
    <property type="entry name" value="WRKY"/>
    <property type="match status" value="1"/>
</dbReference>
<keyword evidence="5" id="KW-0539">Nucleus</keyword>
<gene>
    <name evidence="8" type="ORF">QN277_015262</name>
</gene>
<feature type="domain" description="WRKY" evidence="7">
    <location>
        <begin position="88"/>
        <end position="154"/>
    </location>
</feature>
<keyword evidence="6" id="KW-0175">Coiled coil</keyword>
<name>A0AAE1MTY4_9FABA</name>
<evidence type="ECO:0000256" key="2">
    <source>
        <dbReference type="ARBA" id="ARBA00023015"/>
    </source>
</evidence>
<comment type="subcellular location">
    <subcellularLocation>
        <location evidence="1">Nucleus</location>
    </subcellularLocation>
</comment>
<evidence type="ECO:0000256" key="6">
    <source>
        <dbReference type="SAM" id="Coils"/>
    </source>
</evidence>
<accession>A0AAE1MTY4</accession>
<evidence type="ECO:0000256" key="3">
    <source>
        <dbReference type="ARBA" id="ARBA00023125"/>
    </source>
</evidence>
<dbReference type="GO" id="GO:0043565">
    <property type="term" value="F:sequence-specific DNA binding"/>
    <property type="evidence" value="ECO:0007669"/>
    <property type="project" value="InterPro"/>
</dbReference>
<dbReference type="InterPro" id="IPR003657">
    <property type="entry name" value="WRKY_dom"/>
</dbReference>
<dbReference type="Pfam" id="PF03106">
    <property type="entry name" value="WRKY"/>
    <property type="match status" value="1"/>
</dbReference>
<dbReference type="PANTHER" id="PTHR31429:SF38">
    <property type="entry name" value="WRKY TRANSCRIPTION FACTOR 40-RELATED"/>
    <property type="match status" value="1"/>
</dbReference>
<evidence type="ECO:0000313" key="9">
    <source>
        <dbReference type="Proteomes" id="UP001293593"/>
    </source>
</evidence>
<feature type="coiled-coil region" evidence="6">
    <location>
        <begin position="5"/>
        <end position="39"/>
    </location>
</feature>
<dbReference type="AlphaFoldDB" id="A0AAE1MTY4"/>
<reference evidence="8" key="1">
    <citation type="submission" date="2023-10" db="EMBL/GenBank/DDBJ databases">
        <title>Chromosome-level genome of the transformable northern wattle, Acacia crassicarpa.</title>
        <authorList>
            <person name="Massaro I."/>
            <person name="Sinha N.R."/>
            <person name="Poethig S."/>
            <person name="Leichty A.R."/>
        </authorList>
    </citation>
    <scope>NUCLEOTIDE SEQUENCE</scope>
    <source>
        <strain evidence="8">Acra3RX</strain>
        <tissue evidence="8">Leaf</tissue>
    </source>
</reference>
<dbReference type="SMART" id="SM00774">
    <property type="entry name" value="WRKY"/>
    <property type="match status" value="1"/>
</dbReference>
<sequence>MGVKEETLQSELKRVRDENDALKVMLQVLNSKYEKVQSQLEEIRGWDSNIQIASSVSDYDIPNNKRPRIELPISHKPLQIFARTHPKDNSMIVRDGYQWRKYGQKVTKDNPSPRAYFRCSMSPNCPVKKKVQRCLQDRSILVATYEGEHNHGVVDPKTPRGSIVDDREVTKFNDVEFPTWILTDRRHSTEDLSNFRIEQFVGSLIKDPNFTVCLAEAVARSISTQQQQRKQQQDLDLNLSLAEV</sequence>
<protein>
    <recommendedName>
        <fullName evidence="7">WRKY domain-containing protein</fullName>
    </recommendedName>
</protein>
<dbReference type="Proteomes" id="UP001293593">
    <property type="component" value="Unassembled WGS sequence"/>
</dbReference>
<dbReference type="SUPFAM" id="SSF118290">
    <property type="entry name" value="WRKY DNA-binding domain"/>
    <property type="match status" value="1"/>
</dbReference>
<evidence type="ECO:0000256" key="4">
    <source>
        <dbReference type="ARBA" id="ARBA00023163"/>
    </source>
</evidence>
<keyword evidence="2" id="KW-0805">Transcription regulation</keyword>
<evidence type="ECO:0000259" key="7">
    <source>
        <dbReference type="PROSITE" id="PS50811"/>
    </source>
</evidence>
<evidence type="ECO:0000256" key="5">
    <source>
        <dbReference type="ARBA" id="ARBA00023242"/>
    </source>
</evidence>
<evidence type="ECO:0000313" key="8">
    <source>
        <dbReference type="EMBL" id="KAK4277240.1"/>
    </source>
</evidence>
<keyword evidence="4" id="KW-0804">Transcription</keyword>